<gene>
    <name evidence="1" type="ORF">SELMODRAFT_36842</name>
</gene>
<dbReference type="Proteomes" id="UP000001514">
    <property type="component" value="Unassembled WGS sequence"/>
</dbReference>
<keyword evidence="2" id="KW-1185">Reference proteome</keyword>
<dbReference type="AlphaFoldDB" id="D8S3D0"/>
<name>D8S3D0_SELML</name>
<dbReference type="Gramene" id="EFJ21242">
    <property type="protein sequence ID" value="EFJ21242"/>
    <property type="gene ID" value="SELMODRAFT_36842"/>
</dbReference>
<dbReference type="SUPFAM" id="SSF57845">
    <property type="entry name" value="B-box zinc-binding domain"/>
    <property type="match status" value="1"/>
</dbReference>
<evidence type="ECO:0000313" key="1">
    <source>
        <dbReference type="EMBL" id="EFJ21242.1"/>
    </source>
</evidence>
<dbReference type="Gene3D" id="3.30.160.60">
    <property type="entry name" value="Classic Zinc Finger"/>
    <property type="match status" value="1"/>
</dbReference>
<feature type="non-terminal residue" evidence="1">
    <location>
        <position position="133"/>
    </location>
</feature>
<reference evidence="1 2" key="1">
    <citation type="journal article" date="2011" name="Science">
        <title>The Selaginella genome identifies genetic changes associated with the evolution of vascular plants.</title>
        <authorList>
            <person name="Banks J.A."/>
            <person name="Nishiyama T."/>
            <person name="Hasebe M."/>
            <person name="Bowman J.L."/>
            <person name="Gribskov M."/>
            <person name="dePamphilis C."/>
            <person name="Albert V.A."/>
            <person name="Aono N."/>
            <person name="Aoyama T."/>
            <person name="Ambrose B.A."/>
            <person name="Ashton N.W."/>
            <person name="Axtell M.J."/>
            <person name="Barker E."/>
            <person name="Barker M.S."/>
            <person name="Bennetzen J.L."/>
            <person name="Bonawitz N.D."/>
            <person name="Chapple C."/>
            <person name="Cheng C."/>
            <person name="Correa L.G."/>
            <person name="Dacre M."/>
            <person name="DeBarry J."/>
            <person name="Dreyer I."/>
            <person name="Elias M."/>
            <person name="Engstrom E.M."/>
            <person name="Estelle M."/>
            <person name="Feng L."/>
            <person name="Finet C."/>
            <person name="Floyd S.K."/>
            <person name="Frommer W.B."/>
            <person name="Fujita T."/>
            <person name="Gramzow L."/>
            <person name="Gutensohn M."/>
            <person name="Harholt J."/>
            <person name="Hattori M."/>
            <person name="Heyl A."/>
            <person name="Hirai T."/>
            <person name="Hiwatashi Y."/>
            <person name="Ishikawa M."/>
            <person name="Iwata M."/>
            <person name="Karol K.G."/>
            <person name="Koehler B."/>
            <person name="Kolukisaoglu U."/>
            <person name="Kubo M."/>
            <person name="Kurata T."/>
            <person name="Lalonde S."/>
            <person name="Li K."/>
            <person name="Li Y."/>
            <person name="Litt A."/>
            <person name="Lyons E."/>
            <person name="Manning G."/>
            <person name="Maruyama T."/>
            <person name="Michael T.P."/>
            <person name="Mikami K."/>
            <person name="Miyazaki S."/>
            <person name="Morinaga S."/>
            <person name="Murata T."/>
            <person name="Mueller-Roeber B."/>
            <person name="Nelson D.R."/>
            <person name="Obara M."/>
            <person name="Oguri Y."/>
            <person name="Olmstead R.G."/>
            <person name="Onodera N."/>
            <person name="Petersen B.L."/>
            <person name="Pils B."/>
            <person name="Prigge M."/>
            <person name="Rensing S.A."/>
            <person name="Riano-Pachon D.M."/>
            <person name="Roberts A.W."/>
            <person name="Sato Y."/>
            <person name="Scheller H.V."/>
            <person name="Schulz B."/>
            <person name="Schulz C."/>
            <person name="Shakirov E.V."/>
            <person name="Shibagaki N."/>
            <person name="Shinohara N."/>
            <person name="Shippen D.E."/>
            <person name="Soerensen I."/>
            <person name="Sotooka R."/>
            <person name="Sugimoto N."/>
            <person name="Sugita M."/>
            <person name="Sumikawa N."/>
            <person name="Tanurdzic M."/>
            <person name="Theissen G."/>
            <person name="Ulvskov P."/>
            <person name="Wakazuki S."/>
            <person name="Weng J.K."/>
            <person name="Willats W.W."/>
            <person name="Wipf D."/>
            <person name="Wolf P.G."/>
            <person name="Yang L."/>
            <person name="Zimmer A.D."/>
            <person name="Zhu Q."/>
            <person name="Mitros T."/>
            <person name="Hellsten U."/>
            <person name="Loque D."/>
            <person name="Otillar R."/>
            <person name="Salamov A."/>
            <person name="Schmutz J."/>
            <person name="Shapiro H."/>
            <person name="Lindquist E."/>
            <person name="Lucas S."/>
            <person name="Rokhsar D."/>
            <person name="Grigoriev I.V."/>
        </authorList>
    </citation>
    <scope>NUCLEOTIDE SEQUENCE [LARGE SCALE GENOMIC DNA]</scope>
</reference>
<organism evidence="2">
    <name type="scientific">Selaginella moellendorffii</name>
    <name type="common">Spikemoss</name>
    <dbReference type="NCBI Taxonomy" id="88036"/>
    <lineage>
        <taxon>Eukaryota</taxon>
        <taxon>Viridiplantae</taxon>
        <taxon>Streptophyta</taxon>
        <taxon>Embryophyta</taxon>
        <taxon>Tracheophyta</taxon>
        <taxon>Lycopodiopsida</taxon>
        <taxon>Selaginellales</taxon>
        <taxon>Selaginellaceae</taxon>
        <taxon>Selaginella</taxon>
    </lineage>
</organism>
<dbReference type="Pfam" id="PF04640">
    <property type="entry name" value="PLATZ"/>
    <property type="match status" value="1"/>
</dbReference>
<dbReference type="HOGENOM" id="CLU_070437_4_1_1"/>
<accession>D8S3D0</accession>
<protein>
    <submittedName>
        <fullName evidence="1">Uncharacterized protein</fullName>
    </submittedName>
</protein>
<evidence type="ECO:0000313" key="2">
    <source>
        <dbReference type="Proteomes" id="UP000001514"/>
    </source>
</evidence>
<dbReference type="InterPro" id="IPR006734">
    <property type="entry name" value="PLATZ"/>
</dbReference>
<sequence>PPWLTAFIHSEYFVSCQCPRHSARKYFCVQCKVGVCKAESESQAHRGHSCLQVRKASHENSIKVEDIQPFVNLVDIQFFYINHSHIVFIQARTHQPKMVIAVSHCSVCQRSLMDPSKRFCSLQCKLRAIVEPR</sequence>
<proteinExistence type="predicted"/>
<dbReference type="InParanoid" id="D8S3D0"/>
<dbReference type="PANTHER" id="PTHR31065:SF46">
    <property type="entry name" value="PLATZ TRANSCRIPTION FACTOR FAMILY PROTEIN-RELATED"/>
    <property type="match status" value="1"/>
</dbReference>
<dbReference type="PANTHER" id="PTHR31065">
    <property type="entry name" value="PLATZ TRANSCRIPTION FACTOR FAMILY PROTEIN"/>
    <property type="match status" value="1"/>
</dbReference>
<dbReference type="KEGG" id="smo:SELMODRAFT_36842"/>
<dbReference type="EMBL" id="GL377600">
    <property type="protein sequence ID" value="EFJ21242.1"/>
    <property type="molecule type" value="Genomic_DNA"/>
</dbReference>
<feature type="non-terminal residue" evidence="1">
    <location>
        <position position="1"/>
    </location>
</feature>